<dbReference type="InterPro" id="IPR050833">
    <property type="entry name" value="Poly_Biosynth_Transport"/>
</dbReference>
<evidence type="ECO:0000256" key="6">
    <source>
        <dbReference type="SAM" id="Phobius"/>
    </source>
</evidence>
<feature type="transmembrane region" description="Helical" evidence="6">
    <location>
        <begin position="404"/>
        <end position="426"/>
    </location>
</feature>
<keyword evidence="5 6" id="KW-0472">Membrane</keyword>
<feature type="transmembrane region" description="Helical" evidence="6">
    <location>
        <begin position="305"/>
        <end position="327"/>
    </location>
</feature>
<feature type="transmembrane region" description="Helical" evidence="6">
    <location>
        <begin position="127"/>
        <end position="150"/>
    </location>
</feature>
<protein>
    <submittedName>
        <fullName evidence="8">Oligosaccharide flippase family protein</fullName>
    </submittedName>
</protein>
<keyword evidence="3 6" id="KW-0812">Transmembrane</keyword>
<feature type="transmembrane region" description="Helical" evidence="6">
    <location>
        <begin position="162"/>
        <end position="181"/>
    </location>
</feature>
<evidence type="ECO:0000313" key="8">
    <source>
        <dbReference type="EMBL" id="TWV50016.1"/>
    </source>
</evidence>
<gene>
    <name evidence="8" type="ORF">FSA03_09115</name>
    <name evidence="7" type="ORF">FSA06_08965</name>
</gene>
<feature type="transmembrane region" description="Helical" evidence="6">
    <location>
        <begin position="469"/>
        <end position="491"/>
    </location>
</feature>
<dbReference type="AlphaFoldDB" id="A0AB38PSU1"/>
<dbReference type="EMBL" id="VOHV01000003">
    <property type="protein sequence ID" value="TWV42313.1"/>
    <property type="molecule type" value="Genomic_DNA"/>
</dbReference>
<comment type="subcellular location">
    <subcellularLocation>
        <location evidence="1">Cell membrane</location>
        <topology evidence="1">Multi-pass membrane protein</topology>
    </subcellularLocation>
</comment>
<evidence type="ECO:0000256" key="5">
    <source>
        <dbReference type="ARBA" id="ARBA00023136"/>
    </source>
</evidence>
<dbReference type="PANTHER" id="PTHR30250:SF26">
    <property type="entry name" value="PSMA PROTEIN"/>
    <property type="match status" value="1"/>
</dbReference>
<feature type="transmembrane region" description="Helical" evidence="6">
    <location>
        <begin position="187"/>
        <end position="204"/>
    </location>
</feature>
<feature type="transmembrane region" description="Helical" evidence="6">
    <location>
        <begin position="339"/>
        <end position="360"/>
    </location>
</feature>
<accession>A0AB38PSU1</accession>
<evidence type="ECO:0000256" key="4">
    <source>
        <dbReference type="ARBA" id="ARBA00022989"/>
    </source>
</evidence>
<dbReference type="GO" id="GO:0005886">
    <property type="term" value="C:plasma membrane"/>
    <property type="evidence" value="ECO:0007669"/>
    <property type="project" value="UniProtKB-SubCell"/>
</dbReference>
<keyword evidence="4 6" id="KW-1133">Transmembrane helix</keyword>
<evidence type="ECO:0000313" key="9">
    <source>
        <dbReference type="Proteomes" id="UP000315444"/>
    </source>
</evidence>
<evidence type="ECO:0000313" key="10">
    <source>
        <dbReference type="Proteomes" id="UP000319026"/>
    </source>
</evidence>
<feature type="transmembrane region" description="Helical" evidence="6">
    <location>
        <begin position="12"/>
        <end position="33"/>
    </location>
</feature>
<evidence type="ECO:0000256" key="1">
    <source>
        <dbReference type="ARBA" id="ARBA00004651"/>
    </source>
</evidence>
<dbReference type="PANTHER" id="PTHR30250">
    <property type="entry name" value="PST FAMILY PREDICTED COLANIC ACID TRANSPORTER"/>
    <property type="match status" value="1"/>
</dbReference>
<dbReference type="EMBL" id="VOHT01000003">
    <property type="protein sequence ID" value="TWV50016.1"/>
    <property type="molecule type" value="Genomic_DNA"/>
</dbReference>
<feature type="transmembrane region" description="Helical" evidence="6">
    <location>
        <begin position="239"/>
        <end position="260"/>
    </location>
</feature>
<comment type="caution">
    <text evidence="8">The sequence shown here is derived from an EMBL/GenBank/DDBJ whole genome shotgun (WGS) entry which is preliminary data.</text>
</comment>
<reference evidence="8 10" key="1">
    <citation type="submission" date="2019-07" db="EMBL/GenBank/DDBJ databases">
        <title>Genome Sequencing of Bacteroides fragilis.</title>
        <authorList>
            <person name="Pinto K.M."/>
            <person name="Ruoff K.L."/>
            <person name="Price C.E."/>
            <person name="Valls R.A."/>
            <person name="O'Toole G.A."/>
        </authorList>
    </citation>
    <scope>NUCLEOTIDE SEQUENCE [LARGE SCALE GENOMIC DNA]</scope>
    <source>
        <strain evidence="8 10">AD135F_3B</strain>
    </source>
</reference>
<dbReference type="Proteomes" id="UP000315444">
    <property type="component" value="Unassembled WGS sequence"/>
</dbReference>
<feature type="transmembrane region" description="Helical" evidence="6">
    <location>
        <begin position="380"/>
        <end position="398"/>
    </location>
</feature>
<name>A0AB38PSU1_BACFG</name>
<organism evidence="8 10">
    <name type="scientific">Bacteroides fragilis</name>
    <dbReference type="NCBI Taxonomy" id="817"/>
    <lineage>
        <taxon>Bacteria</taxon>
        <taxon>Pseudomonadati</taxon>
        <taxon>Bacteroidota</taxon>
        <taxon>Bacteroidia</taxon>
        <taxon>Bacteroidales</taxon>
        <taxon>Bacteroidaceae</taxon>
        <taxon>Bacteroides</taxon>
    </lineage>
</organism>
<dbReference type="RefSeq" id="WP_146331983.1">
    <property type="nucleotide sequence ID" value="NZ_JAPUAE010000012.1"/>
</dbReference>
<dbReference type="Pfam" id="PF01943">
    <property type="entry name" value="Polysacc_synt"/>
    <property type="match status" value="1"/>
</dbReference>
<evidence type="ECO:0000256" key="2">
    <source>
        <dbReference type="ARBA" id="ARBA00022475"/>
    </source>
</evidence>
<feature type="transmembrane region" description="Helical" evidence="6">
    <location>
        <begin position="53"/>
        <end position="73"/>
    </location>
</feature>
<feature type="transmembrane region" description="Helical" evidence="6">
    <location>
        <begin position="85"/>
        <end position="107"/>
    </location>
</feature>
<dbReference type="InterPro" id="IPR002797">
    <property type="entry name" value="Polysacc_synth"/>
</dbReference>
<reference evidence="7 9" key="2">
    <citation type="submission" date="2019-07" db="EMBL/GenBank/DDBJ databases">
        <title>Genome sequencing of Bacteroides fragilis.</title>
        <authorList>
            <person name="Galasyn E.V."/>
            <person name="Ruoff K.L."/>
            <person name="Price C.E."/>
            <person name="Valls R.A."/>
            <person name="O'Toole G.A."/>
        </authorList>
    </citation>
    <scope>NUCLEOTIDE SEQUENCE [LARGE SCALE GENOMIC DNA]</scope>
    <source>
        <strain evidence="7 9">AD135F_1B</strain>
    </source>
</reference>
<feature type="transmembrane region" description="Helical" evidence="6">
    <location>
        <begin position="272"/>
        <end position="293"/>
    </location>
</feature>
<proteinExistence type="predicted"/>
<sequence length="511" mass="57617">MGSEKRFAINMIAQVIAFLVNVGIGLLLTPYIVKSIGKEAYGFVGLANNFISYAQIVVLALNSMAARFVTICVNRGEYVQASKYFSSVFYSNLFLSIILFVFSLVVVVNLECLINIPVEMSNDVKMLFALIFLNFILSVFFSVYSIATFTRNRLDLASIRNITSNFFRVFVLLVTFCFFLPKVWYLGFATLVATIYIVITNIILNRKLLPELKISRLYWDKVKVGELLRSGFWNSVTQLSVMLASGLDLLIANLFIGAAAMGTLSLAKLMPVLILSLFGMMGSVFAPNLMYAYAQGDQQGLRAQLLLSIKFFGCISSIPIVILVSYGDHFFHLWIPNENYQLIYILSIIACFELCFALPLQGIWNVFTVTNKVKIPSINLLCRGIASFSFIILAMNLASEESRIYFLAGIASLIGGVNFLIFLPIYGARCLDITWKFFFRPLIKNLFSIILFIIVSFTLKSIVGCGDNWMILIGECFISTAFILIFNYFFVLDNRERECVYNLMIKCLSKK</sequence>
<evidence type="ECO:0000256" key="3">
    <source>
        <dbReference type="ARBA" id="ARBA00022692"/>
    </source>
</evidence>
<feature type="transmembrane region" description="Helical" evidence="6">
    <location>
        <begin position="446"/>
        <end position="463"/>
    </location>
</feature>
<dbReference type="Proteomes" id="UP000319026">
    <property type="component" value="Unassembled WGS sequence"/>
</dbReference>
<evidence type="ECO:0000313" key="7">
    <source>
        <dbReference type="EMBL" id="TWV42313.1"/>
    </source>
</evidence>
<keyword evidence="2" id="KW-1003">Cell membrane</keyword>